<dbReference type="SUPFAM" id="SSF53448">
    <property type="entry name" value="Nucleotide-diphospho-sugar transferases"/>
    <property type="match status" value="1"/>
</dbReference>
<evidence type="ECO:0000256" key="2">
    <source>
        <dbReference type="SAM" id="Phobius"/>
    </source>
</evidence>
<keyword evidence="4" id="KW-0808">Transferase</keyword>
<organism evidence="4 5">
    <name type="scientific">Pseudanabaena frigida</name>
    <dbReference type="NCBI Taxonomy" id="945775"/>
    <lineage>
        <taxon>Bacteria</taxon>
        <taxon>Bacillati</taxon>
        <taxon>Cyanobacteriota</taxon>
        <taxon>Cyanophyceae</taxon>
        <taxon>Pseudanabaenales</taxon>
        <taxon>Pseudanabaenaceae</taxon>
        <taxon>Pseudanabaena</taxon>
    </lineage>
</organism>
<accession>A0A2W4W412</accession>
<evidence type="ECO:0000259" key="3">
    <source>
        <dbReference type="Pfam" id="PF00535"/>
    </source>
</evidence>
<dbReference type="Gene3D" id="3.90.550.10">
    <property type="entry name" value="Spore Coat Polysaccharide Biosynthesis Protein SpsA, Chain A"/>
    <property type="match status" value="1"/>
</dbReference>
<dbReference type="EMBL" id="QBML01000016">
    <property type="protein sequence ID" value="PZO39813.1"/>
    <property type="molecule type" value="Genomic_DNA"/>
</dbReference>
<gene>
    <name evidence="4" type="ORF">DCF19_13035</name>
</gene>
<evidence type="ECO:0000313" key="4">
    <source>
        <dbReference type="EMBL" id="PZO39813.1"/>
    </source>
</evidence>
<dbReference type="CDD" id="cd04179">
    <property type="entry name" value="DPM_DPG-synthase_like"/>
    <property type="match status" value="1"/>
</dbReference>
<feature type="region of interest" description="Disordered" evidence="1">
    <location>
        <begin position="1"/>
        <end position="28"/>
    </location>
</feature>
<reference evidence="4 5" key="1">
    <citation type="submission" date="2018-04" db="EMBL/GenBank/DDBJ databases">
        <authorList>
            <person name="Go L.Y."/>
            <person name="Mitchell J.A."/>
        </authorList>
    </citation>
    <scope>NUCLEOTIDE SEQUENCE [LARGE SCALE GENOMIC DNA]</scope>
    <source>
        <strain evidence="4">ULC066bin1</strain>
    </source>
</reference>
<dbReference type="Pfam" id="PF00535">
    <property type="entry name" value="Glycos_transf_2"/>
    <property type="match status" value="1"/>
</dbReference>
<feature type="transmembrane region" description="Helical" evidence="2">
    <location>
        <begin position="266"/>
        <end position="296"/>
    </location>
</feature>
<proteinExistence type="predicted"/>
<dbReference type="InterPro" id="IPR050256">
    <property type="entry name" value="Glycosyltransferase_2"/>
</dbReference>
<comment type="caution">
    <text evidence="4">The sequence shown here is derived from an EMBL/GenBank/DDBJ whole genome shotgun (WGS) entry which is preliminary data.</text>
</comment>
<sequence length="384" mass="43543">MVSSMALEFNTNSSSDSQVSKDASNDDTQKVCDLKPDGQYLVSLVVPAYNESAIIENNLEILCNYMRSLEDKFQWEMVIVNDGSRDNTYSQALAFAKERDNVKVLHHRTNFGLGQALRYGFNHCQGDYIVVVDLDLSYSVDHIGELLHRIVKTKARIVVASPYMRGGSISNVPFLRKTLSIWANRFLSFTDKRSLATLTGMVRVYDAKFLKKLNLRSRGMEINPEIIHKARLLGARVEEIPAHLCWLPQKTKEVKRASSMKIARQILAVLLSGFLFRPVIFFLIPSFILFLLSVYADFYAIARSWTNFQELAKNSQFPDFTDAIAMAYNQAPHTFFIGGITLILSIQLFSLGVLSMQSKNYFEEIFHLGTSILNNTQNTKDAEC</sequence>
<keyword evidence="2" id="KW-0472">Membrane</keyword>
<dbReference type="PANTHER" id="PTHR48090">
    <property type="entry name" value="UNDECAPRENYL-PHOSPHATE 4-DEOXY-4-FORMAMIDO-L-ARABINOSE TRANSFERASE-RELATED"/>
    <property type="match status" value="1"/>
</dbReference>
<dbReference type="AlphaFoldDB" id="A0A2W4W412"/>
<dbReference type="GO" id="GO:0016740">
    <property type="term" value="F:transferase activity"/>
    <property type="evidence" value="ECO:0007669"/>
    <property type="project" value="UniProtKB-KW"/>
</dbReference>
<evidence type="ECO:0000256" key="1">
    <source>
        <dbReference type="SAM" id="MobiDB-lite"/>
    </source>
</evidence>
<feature type="domain" description="Glycosyltransferase 2-like" evidence="3">
    <location>
        <begin position="43"/>
        <end position="212"/>
    </location>
</feature>
<keyword evidence="2" id="KW-0812">Transmembrane</keyword>
<dbReference type="Proteomes" id="UP000249467">
    <property type="component" value="Unassembled WGS sequence"/>
</dbReference>
<feature type="transmembrane region" description="Helical" evidence="2">
    <location>
        <begin position="335"/>
        <end position="354"/>
    </location>
</feature>
<keyword evidence="2" id="KW-1133">Transmembrane helix</keyword>
<protein>
    <submittedName>
        <fullName evidence="4">Glycosyl transferase family 2</fullName>
    </submittedName>
</protein>
<dbReference type="PANTHER" id="PTHR48090:SF7">
    <property type="entry name" value="RFBJ PROTEIN"/>
    <property type="match status" value="1"/>
</dbReference>
<name>A0A2W4W412_9CYAN</name>
<dbReference type="InterPro" id="IPR029044">
    <property type="entry name" value="Nucleotide-diphossugar_trans"/>
</dbReference>
<evidence type="ECO:0000313" key="5">
    <source>
        <dbReference type="Proteomes" id="UP000249467"/>
    </source>
</evidence>
<reference evidence="4 5" key="2">
    <citation type="submission" date="2018-06" db="EMBL/GenBank/DDBJ databases">
        <title>Metagenomic assembly of (sub)arctic Cyanobacteria and their associated microbiome from non-axenic cultures.</title>
        <authorList>
            <person name="Baurain D."/>
        </authorList>
    </citation>
    <scope>NUCLEOTIDE SEQUENCE [LARGE SCALE GENOMIC DNA]</scope>
    <source>
        <strain evidence="4">ULC066bin1</strain>
    </source>
</reference>
<feature type="compositionally biased region" description="Low complexity" evidence="1">
    <location>
        <begin position="13"/>
        <end position="22"/>
    </location>
</feature>
<dbReference type="InterPro" id="IPR001173">
    <property type="entry name" value="Glyco_trans_2-like"/>
</dbReference>